<protein>
    <submittedName>
        <fullName evidence="2">Calcium-binding protein 39-like</fullName>
    </submittedName>
</protein>
<evidence type="ECO:0000256" key="1">
    <source>
        <dbReference type="SAM" id="MobiDB-lite"/>
    </source>
</evidence>
<organism evidence="2 3">
    <name type="scientific">Platysternon megacephalum</name>
    <name type="common">big-headed turtle</name>
    <dbReference type="NCBI Taxonomy" id="55544"/>
    <lineage>
        <taxon>Eukaryota</taxon>
        <taxon>Metazoa</taxon>
        <taxon>Chordata</taxon>
        <taxon>Craniata</taxon>
        <taxon>Vertebrata</taxon>
        <taxon>Euteleostomi</taxon>
        <taxon>Archelosauria</taxon>
        <taxon>Testudinata</taxon>
        <taxon>Testudines</taxon>
        <taxon>Cryptodira</taxon>
        <taxon>Durocryptodira</taxon>
        <taxon>Testudinoidea</taxon>
        <taxon>Platysternidae</taxon>
        <taxon>Platysternon</taxon>
    </lineage>
</organism>
<feature type="region of interest" description="Disordered" evidence="1">
    <location>
        <begin position="33"/>
        <end position="79"/>
    </location>
</feature>
<evidence type="ECO:0000313" key="3">
    <source>
        <dbReference type="Proteomes" id="UP000297703"/>
    </source>
</evidence>
<name>A0A4D9EHQ8_9SAUR</name>
<evidence type="ECO:0000313" key="2">
    <source>
        <dbReference type="EMBL" id="TFK08315.1"/>
    </source>
</evidence>
<reference evidence="2 3" key="1">
    <citation type="submission" date="2019-04" db="EMBL/GenBank/DDBJ databases">
        <title>Draft genome of the big-headed turtle Platysternon megacephalum.</title>
        <authorList>
            <person name="Gong S."/>
        </authorList>
    </citation>
    <scope>NUCLEOTIDE SEQUENCE [LARGE SCALE GENOMIC DNA]</scope>
    <source>
        <strain evidence="2">DO16091913</strain>
        <tissue evidence="2">Muscle</tissue>
    </source>
</reference>
<gene>
    <name evidence="2" type="ORF">DR999_PMT08727</name>
</gene>
<reference evidence="2 3" key="2">
    <citation type="submission" date="2019-04" db="EMBL/GenBank/DDBJ databases">
        <title>The genome sequence of big-headed turtle.</title>
        <authorList>
            <person name="Gong S."/>
        </authorList>
    </citation>
    <scope>NUCLEOTIDE SEQUENCE [LARGE SCALE GENOMIC DNA]</scope>
    <source>
        <strain evidence="2">DO16091913</strain>
        <tissue evidence="2">Muscle</tissue>
    </source>
</reference>
<dbReference type="AlphaFoldDB" id="A0A4D9EHQ8"/>
<accession>A0A4D9EHQ8</accession>
<sequence>MGARCLTSMQGRMTPEPRLHYCFHLCSSRGAQRSEERLAAADASKGHGRGEERDGAETVTASLPHSVPGPGTSNASKGSSRVKLIDIYRAWQGVSIPAQRATEPDHIKQASSASSLG</sequence>
<comment type="caution">
    <text evidence="2">The sequence shown here is derived from an EMBL/GenBank/DDBJ whole genome shotgun (WGS) entry which is preliminary data.</text>
</comment>
<keyword evidence="3" id="KW-1185">Reference proteome</keyword>
<feature type="region of interest" description="Disordered" evidence="1">
    <location>
        <begin position="95"/>
        <end position="117"/>
    </location>
</feature>
<feature type="compositionally biased region" description="Basic and acidic residues" evidence="1">
    <location>
        <begin position="33"/>
        <end position="56"/>
    </location>
</feature>
<dbReference type="Proteomes" id="UP000297703">
    <property type="component" value="Unassembled WGS sequence"/>
</dbReference>
<proteinExistence type="predicted"/>
<dbReference type="EMBL" id="QXTE01000070">
    <property type="protein sequence ID" value="TFK08315.1"/>
    <property type="molecule type" value="Genomic_DNA"/>
</dbReference>